<dbReference type="InterPro" id="IPR001796">
    <property type="entry name" value="DHFR_dom"/>
</dbReference>
<reference evidence="9 10" key="1">
    <citation type="journal article" date="2016" name="Nat. Commun.">
        <title>Thousands of microbial genomes shed light on interconnected biogeochemical processes in an aquifer system.</title>
        <authorList>
            <person name="Anantharaman K."/>
            <person name="Brown C.T."/>
            <person name="Hug L.A."/>
            <person name="Sharon I."/>
            <person name="Castelle C.J."/>
            <person name="Probst A.J."/>
            <person name="Thomas B.C."/>
            <person name="Singh A."/>
            <person name="Wilkins M.J."/>
            <person name="Karaoz U."/>
            <person name="Brodie E.L."/>
            <person name="Williams K.H."/>
            <person name="Hubbard S.S."/>
            <person name="Banfield J.F."/>
        </authorList>
    </citation>
    <scope>NUCLEOTIDE SEQUENCE [LARGE SCALE GENOMIC DNA]</scope>
</reference>
<evidence type="ECO:0000313" key="10">
    <source>
        <dbReference type="Proteomes" id="UP000178179"/>
    </source>
</evidence>
<comment type="function">
    <text evidence="7">Key enzyme in folate metabolism. Catalyzes an essential reaction for de novo glycine and purine synthesis, and for DNA precursor synthesis.</text>
</comment>
<dbReference type="EC" id="1.5.1.3" evidence="3 7"/>
<evidence type="ECO:0000313" key="9">
    <source>
        <dbReference type="EMBL" id="OGY56567.1"/>
    </source>
</evidence>
<evidence type="ECO:0000256" key="3">
    <source>
        <dbReference type="ARBA" id="ARBA00012856"/>
    </source>
</evidence>
<comment type="pathway">
    <text evidence="1 7">Cofactor biosynthesis; tetrahydrofolate biosynthesis; 5,6,7,8-tetrahydrofolate from 7,8-dihydrofolate: step 1/1.</text>
</comment>
<evidence type="ECO:0000256" key="1">
    <source>
        <dbReference type="ARBA" id="ARBA00004903"/>
    </source>
</evidence>
<dbReference type="PIRSF" id="PIRSF000194">
    <property type="entry name" value="DHFR"/>
    <property type="match status" value="1"/>
</dbReference>
<dbReference type="Gene3D" id="3.40.430.10">
    <property type="entry name" value="Dihydrofolate Reductase, subunit A"/>
    <property type="match status" value="1"/>
</dbReference>
<gene>
    <name evidence="9" type="ORF">A2119_01530</name>
</gene>
<comment type="caution">
    <text evidence="9">The sequence shown here is derived from an EMBL/GenBank/DDBJ whole genome shotgun (WGS) entry which is preliminary data.</text>
</comment>
<dbReference type="GO" id="GO:0050661">
    <property type="term" value="F:NADP binding"/>
    <property type="evidence" value="ECO:0007669"/>
    <property type="project" value="InterPro"/>
</dbReference>
<dbReference type="EMBL" id="MHIS01000013">
    <property type="protein sequence ID" value="OGY56567.1"/>
    <property type="molecule type" value="Genomic_DNA"/>
</dbReference>
<dbReference type="GO" id="GO:0046655">
    <property type="term" value="P:folic acid metabolic process"/>
    <property type="evidence" value="ECO:0007669"/>
    <property type="project" value="TreeGrafter"/>
</dbReference>
<evidence type="ECO:0000256" key="4">
    <source>
        <dbReference type="ARBA" id="ARBA00022563"/>
    </source>
</evidence>
<dbReference type="PRINTS" id="PR00070">
    <property type="entry name" value="DHFR"/>
</dbReference>
<comment type="catalytic activity">
    <reaction evidence="7">
        <text>(6S)-5,6,7,8-tetrahydrofolate + NADP(+) = 7,8-dihydrofolate + NADPH + H(+)</text>
        <dbReference type="Rhea" id="RHEA:15009"/>
        <dbReference type="ChEBI" id="CHEBI:15378"/>
        <dbReference type="ChEBI" id="CHEBI:57451"/>
        <dbReference type="ChEBI" id="CHEBI:57453"/>
        <dbReference type="ChEBI" id="CHEBI:57783"/>
        <dbReference type="ChEBI" id="CHEBI:58349"/>
        <dbReference type="EC" id="1.5.1.3"/>
    </reaction>
</comment>
<dbReference type="PROSITE" id="PS51330">
    <property type="entry name" value="DHFR_2"/>
    <property type="match status" value="1"/>
</dbReference>
<keyword evidence="5 7" id="KW-0521">NADP</keyword>
<keyword evidence="6 7" id="KW-0560">Oxidoreductase</keyword>
<dbReference type="InterPro" id="IPR024072">
    <property type="entry name" value="DHFR-like_dom_sf"/>
</dbReference>
<dbReference type="GO" id="GO:0046654">
    <property type="term" value="P:tetrahydrofolate biosynthetic process"/>
    <property type="evidence" value="ECO:0007669"/>
    <property type="project" value="UniProtKB-UniPathway"/>
</dbReference>
<sequence>MAKVSIIASIGKYDNALGKNKDLVWRISADLKRFKTLTMGHPIIMGRKTFESIGRVLPGRTNIVITHNKDYDAKGAIVALSLEEALRKANEVESREIFVIGGGEIFNQALPLADKLYLTLIDDRAQGPDVFFPQYKEDFTRKTFEAEGEEGGIRYTWVDLERG</sequence>
<dbReference type="GO" id="GO:0006730">
    <property type="term" value="P:one-carbon metabolic process"/>
    <property type="evidence" value="ECO:0007669"/>
    <property type="project" value="UniProtKB-KW"/>
</dbReference>
<evidence type="ECO:0000256" key="6">
    <source>
        <dbReference type="ARBA" id="ARBA00023002"/>
    </source>
</evidence>
<dbReference type="AlphaFoldDB" id="A0A1G1YYT4"/>
<dbReference type="SUPFAM" id="SSF53597">
    <property type="entry name" value="Dihydrofolate reductase-like"/>
    <property type="match status" value="1"/>
</dbReference>
<proteinExistence type="inferred from homology"/>
<evidence type="ECO:0000256" key="5">
    <source>
        <dbReference type="ARBA" id="ARBA00022857"/>
    </source>
</evidence>
<keyword evidence="4 7" id="KW-0554">One-carbon metabolism</keyword>
<dbReference type="GO" id="GO:0004146">
    <property type="term" value="F:dihydrofolate reductase activity"/>
    <property type="evidence" value="ECO:0007669"/>
    <property type="project" value="UniProtKB-EC"/>
</dbReference>
<dbReference type="Proteomes" id="UP000178179">
    <property type="component" value="Unassembled WGS sequence"/>
</dbReference>
<protein>
    <recommendedName>
        <fullName evidence="3 7">Dihydrofolate reductase</fullName>
        <ecNumber evidence="3 7">1.5.1.3</ecNumber>
    </recommendedName>
</protein>
<accession>A0A1G1YYT4</accession>
<name>A0A1G1YYT4_9BACT</name>
<evidence type="ECO:0000259" key="8">
    <source>
        <dbReference type="PROSITE" id="PS51330"/>
    </source>
</evidence>
<dbReference type="PANTHER" id="PTHR48069">
    <property type="entry name" value="DIHYDROFOLATE REDUCTASE"/>
    <property type="match status" value="1"/>
</dbReference>
<dbReference type="GO" id="GO:0005829">
    <property type="term" value="C:cytosol"/>
    <property type="evidence" value="ECO:0007669"/>
    <property type="project" value="TreeGrafter"/>
</dbReference>
<dbReference type="InterPro" id="IPR012259">
    <property type="entry name" value="DHFR"/>
</dbReference>
<dbReference type="Pfam" id="PF00186">
    <property type="entry name" value="DHFR_1"/>
    <property type="match status" value="1"/>
</dbReference>
<dbReference type="UniPathway" id="UPA00077">
    <property type="reaction ID" value="UER00158"/>
</dbReference>
<dbReference type="CDD" id="cd00209">
    <property type="entry name" value="DHFR"/>
    <property type="match status" value="1"/>
</dbReference>
<feature type="domain" description="DHFR" evidence="8">
    <location>
        <begin position="3"/>
        <end position="162"/>
    </location>
</feature>
<dbReference type="GO" id="GO:0046452">
    <property type="term" value="P:dihydrofolate metabolic process"/>
    <property type="evidence" value="ECO:0007669"/>
    <property type="project" value="TreeGrafter"/>
</dbReference>
<organism evidence="9 10">
    <name type="scientific">Candidatus Colwellbacteria bacterium GWA2_46_10</name>
    <dbReference type="NCBI Taxonomy" id="1797684"/>
    <lineage>
        <taxon>Bacteria</taxon>
        <taxon>Candidatus Colwelliibacteriota</taxon>
    </lineage>
</organism>
<comment type="similarity">
    <text evidence="2 7">Belongs to the dihydrofolate reductase family.</text>
</comment>
<evidence type="ECO:0000256" key="7">
    <source>
        <dbReference type="PIRNR" id="PIRNR000194"/>
    </source>
</evidence>
<dbReference type="PANTHER" id="PTHR48069:SF3">
    <property type="entry name" value="DIHYDROFOLATE REDUCTASE"/>
    <property type="match status" value="1"/>
</dbReference>
<evidence type="ECO:0000256" key="2">
    <source>
        <dbReference type="ARBA" id="ARBA00009539"/>
    </source>
</evidence>